<dbReference type="KEGG" id="abra:BN85313040"/>
<evidence type="ECO:0000256" key="3">
    <source>
        <dbReference type="ARBA" id="ARBA00022840"/>
    </source>
</evidence>
<dbReference type="GO" id="GO:0034605">
    <property type="term" value="P:cellular response to heat"/>
    <property type="evidence" value="ECO:0007669"/>
    <property type="project" value="TreeGrafter"/>
</dbReference>
<evidence type="ECO:0000313" key="7">
    <source>
        <dbReference type="Proteomes" id="UP000032737"/>
    </source>
</evidence>
<dbReference type="EMBL" id="FO681348">
    <property type="protein sequence ID" value="CCV66325.1"/>
    <property type="molecule type" value="Genomic_DNA"/>
</dbReference>
<dbReference type="Gene3D" id="3.40.50.300">
    <property type="entry name" value="P-loop containing nucleotide triphosphate hydrolases"/>
    <property type="match status" value="2"/>
</dbReference>
<dbReference type="Proteomes" id="UP000032737">
    <property type="component" value="Chromosome"/>
</dbReference>
<evidence type="ECO:0000259" key="5">
    <source>
        <dbReference type="SMART" id="SM00382"/>
    </source>
</evidence>
<keyword evidence="2" id="KW-0547">Nucleotide-binding</keyword>
<dbReference type="InterPro" id="IPR003593">
    <property type="entry name" value="AAA+_ATPase"/>
</dbReference>
<dbReference type="GO" id="GO:0005524">
    <property type="term" value="F:ATP binding"/>
    <property type="evidence" value="ECO:0007669"/>
    <property type="project" value="UniProtKB-KW"/>
</dbReference>
<dbReference type="PANTHER" id="PTHR11638:SF18">
    <property type="entry name" value="HEAT SHOCK PROTEIN 104"/>
    <property type="match status" value="1"/>
</dbReference>
<keyword evidence="7" id="KW-1185">Reference proteome</keyword>
<dbReference type="GO" id="GO:0016887">
    <property type="term" value="F:ATP hydrolysis activity"/>
    <property type="evidence" value="ECO:0007669"/>
    <property type="project" value="InterPro"/>
</dbReference>
<dbReference type="SMART" id="SM00382">
    <property type="entry name" value="AAA"/>
    <property type="match status" value="1"/>
</dbReference>
<feature type="domain" description="AAA+ ATPase" evidence="5">
    <location>
        <begin position="52"/>
        <end position="197"/>
    </location>
</feature>
<dbReference type="InterPro" id="IPR003959">
    <property type="entry name" value="ATPase_AAA_core"/>
</dbReference>
<dbReference type="CDD" id="cd00009">
    <property type="entry name" value="AAA"/>
    <property type="match status" value="1"/>
</dbReference>
<dbReference type="AlphaFoldDB" id="U4KPM2"/>
<dbReference type="InterPro" id="IPR027417">
    <property type="entry name" value="P-loop_NTPase"/>
</dbReference>
<dbReference type="FunFam" id="3.40.50.300:FF:000010">
    <property type="entry name" value="Chaperone clpB 1, putative"/>
    <property type="match status" value="1"/>
</dbReference>
<dbReference type="PANTHER" id="PTHR11638">
    <property type="entry name" value="ATP-DEPENDENT CLP PROTEASE"/>
    <property type="match status" value="1"/>
</dbReference>
<dbReference type="InterPro" id="IPR050130">
    <property type="entry name" value="ClpA_ClpB"/>
</dbReference>
<dbReference type="STRING" id="61635.BN85313040"/>
<keyword evidence="6" id="KW-0378">Hydrolase</keyword>
<dbReference type="InterPro" id="IPR041546">
    <property type="entry name" value="ClpA/ClpB_AAA_lid"/>
</dbReference>
<evidence type="ECO:0000256" key="1">
    <source>
        <dbReference type="ARBA" id="ARBA00022737"/>
    </source>
</evidence>
<gene>
    <name evidence="6" type="ORF">BN85313040</name>
</gene>
<accession>U4KPM2</accession>
<dbReference type="PROSITE" id="PS00870">
    <property type="entry name" value="CLPAB_1"/>
    <property type="match status" value="1"/>
</dbReference>
<keyword evidence="3 6" id="KW-0067">ATP-binding</keyword>
<sequence length="291" mass="32872">MMPQMENYEKDPNILDKFGRNIVEEVKKGKIDPVIGREDEIRRIIKILSRKTKNNPLLIGEPGVGKTAIVEGLARRIVDKDVPIGLENKIIYELDMASLVAGAKFRGEFEERLKAVLNKIKDSDGKIILFIDEIHTIVGAGRVDGAMDASNMLKPMLARGELHCIGATTLNESRKYIEKDPALDRRFQKIQINEPTVIDTISILRGLKDRFEAHHGVHISDNAIVQSALLSNRYITDRFLPDKAIDLIDEACASIRMEIDSMPVELDDVTRKIMQLEIEKSALKKENRCTF</sequence>
<dbReference type="GO" id="GO:0008233">
    <property type="term" value="F:peptidase activity"/>
    <property type="evidence" value="ECO:0007669"/>
    <property type="project" value="UniProtKB-KW"/>
</dbReference>
<dbReference type="GO" id="GO:0005737">
    <property type="term" value="C:cytoplasm"/>
    <property type="evidence" value="ECO:0007669"/>
    <property type="project" value="TreeGrafter"/>
</dbReference>
<reference evidence="6 7" key="1">
    <citation type="journal article" date="2013" name="J. Mol. Microbiol. Biotechnol.">
        <title>Analysis of the Complete Genomes of Acholeplasma brassicae , A. palmae and A. laidlawii and Their Comparison to the Obligate Parasites from ' Candidatus Phytoplasma'.</title>
        <authorList>
            <person name="Kube M."/>
            <person name="Siewert C."/>
            <person name="Migdoll A.M."/>
            <person name="Duduk B."/>
            <person name="Holz S."/>
            <person name="Rabus R."/>
            <person name="Seemuller E."/>
            <person name="Mitrovic J."/>
            <person name="Muller I."/>
            <person name="Buttner C."/>
            <person name="Reinhardt R."/>
        </authorList>
    </citation>
    <scope>NUCLEOTIDE SEQUENCE [LARGE SCALE GENOMIC DNA]</scope>
    <source>
        <strain evidence="7">0502</strain>
    </source>
</reference>
<keyword evidence="6" id="KW-0645">Protease</keyword>
<dbReference type="Pfam" id="PF00004">
    <property type="entry name" value="AAA"/>
    <property type="match status" value="1"/>
</dbReference>
<evidence type="ECO:0000256" key="2">
    <source>
        <dbReference type="ARBA" id="ARBA00022741"/>
    </source>
</evidence>
<dbReference type="GO" id="GO:0006508">
    <property type="term" value="P:proteolysis"/>
    <property type="evidence" value="ECO:0007669"/>
    <property type="project" value="UniProtKB-KW"/>
</dbReference>
<evidence type="ECO:0000256" key="4">
    <source>
        <dbReference type="ARBA" id="ARBA00023186"/>
    </source>
</evidence>
<protein>
    <submittedName>
        <fullName evidence="6">ATP-dependent Clp protease (ATP-binding subunit, clpB), 1</fullName>
    </submittedName>
</protein>
<organism evidence="6 7">
    <name type="scientific">Acholeplasma brassicae</name>
    <dbReference type="NCBI Taxonomy" id="61635"/>
    <lineage>
        <taxon>Bacteria</taxon>
        <taxon>Bacillati</taxon>
        <taxon>Mycoplasmatota</taxon>
        <taxon>Mollicutes</taxon>
        <taxon>Acholeplasmatales</taxon>
        <taxon>Acholeplasmataceae</taxon>
        <taxon>Acholeplasma</taxon>
    </lineage>
</organism>
<dbReference type="Pfam" id="PF17871">
    <property type="entry name" value="AAA_lid_9"/>
    <property type="match status" value="1"/>
</dbReference>
<dbReference type="InterPro" id="IPR018368">
    <property type="entry name" value="ClpA/B_CS1"/>
</dbReference>
<proteinExistence type="predicted"/>
<keyword evidence="4" id="KW-0143">Chaperone</keyword>
<dbReference type="HOGENOM" id="CLU_005070_5_0_14"/>
<keyword evidence="1" id="KW-0677">Repeat</keyword>
<dbReference type="SUPFAM" id="SSF52540">
    <property type="entry name" value="P-loop containing nucleoside triphosphate hydrolases"/>
    <property type="match status" value="1"/>
</dbReference>
<evidence type="ECO:0000313" key="6">
    <source>
        <dbReference type="EMBL" id="CCV66325.1"/>
    </source>
</evidence>
<name>U4KPM2_9MOLU</name>